<feature type="domain" description="Acyltransferase 3" evidence="2">
    <location>
        <begin position="12"/>
        <end position="364"/>
    </location>
</feature>
<keyword evidence="1" id="KW-0472">Membrane</keyword>
<feature type="transmembrane region" description="Helical" evidence="1">
    <location>
        <begin position="256"/>
        <end position="278"/>
    </location>
</feature>
<evidence type="ECO:0000313" key="4">
    <source>
        <dbReference type="Proteomes" id="UP000550729"/>
    </source>
</evidence>
<keyword evidence="3" id="KW-0808">Transferase</keyword>
<gene>
    <name evidence="3" type="ORF">HH308_21765</name>
</gene>
<organism evidence="3 4">
    <name type="scientific">Gordonia asplenii</name>
    <dbReference type="NCBI Taxonomy" id="2725283"/>
    <lineage>
        <taxon>Bacteria</taxon>
        <taxon>Bacillati</taxon>
        <taxon>Actinomycetota</taxon>
        <taxon>Actinomycetes</taxon>
        <taxon>Mycobacteriales</taxon>
        <taxon>Gordoniaceae</taxon>
        <taxon>Gordonia</taxon>
    </lineage>
</organism>
<dbReference type="PANTHER" id="PTHR23028">
    <property type="entry name" value="ACETYLTRANSFERASE"/>
    <property type="match status" value="1"/>
</dbReference>
<accession>A0A848KYN3</accession>
<comment type="caution">
    <text evidence="3">The sequence shown here is derived from an EMBL/GenBank/DDBJ whole genome shotgun (WGS) entry which is preliminary data.</text>
</comment>
<dbReference type="PANTHER" id="PTHR23028:SF53">
    <property type="entry name" value="ACYL_TRANSF_3 DOMAIN-CONTAINING PROTEIN"/>
    <property type="match status" value="1"/>
</dbReference>
<dbReference type="EMBL" id="JABBNB010000027">
    <property type="protein sequence ID" value="NMO03844.1"/>
    <property type="molecule type" value="Genomic_DNA"/>
</dbReference>
<dbReference type="InterPro" id="IPR050879">
    <property type="entry name" value="Acyltransferase_3"/>
</dbReference>
<dbReference type="GO" id="GO:0016747">
    <property type="term" value="F:acyltransferase activity, transferring groups other than amino-acyl groups"/>
    <property type="evidence" value="ECO:0007669"/>
    <property type="project" value="InterPro"/>
</dbReference>
<evidence type="ECO:0000256" key="1">
    <source>
        <dbReference type="SAM" id="Phobius"/>
    </source>
</evidence>
<dbReference type="RefSeq" id="WP_170196349.1">
    <property type="nucleotide sequence ID" value="NZ_JABBNB010000027.1"/>
</dbReference>
<dbReference type="Proteomes" id="UP000550729">
    <property type="component" value="Unassembled WGS sequence"/>
</dbReference>
<reference evidence="3 4" key="1">
    <citation type="submission" date="2020-04" db="EMBL/GenBank/DDBJ databases">
        <title>Gordonia sp. nov. TBRC 11910.</title>
        <authorList>
            <person name="Suriyachadkun C."/>
        </authorList>
    </citation>
    <scope>NUCLEOTIDE SEQUENCE [LARGE SCALE GENOMIC DNA]</scope>
    <source>
        <strain evidence="3 4">TBRC 11910</strain>
    </source>
</reference>
<feature type="transmembrane region" description="Helical" evidence="1">
    <location>
        <begin position="290"/>
        <end position="306"/>
    </location>
</feature>
<feature type="transmembrane region" description="Helical" evidence="1">
    <location>
        <begin position="326"/>
        <end position="348"/>
    </location>
</feature>
<feature type="transmembrane region" description="Helical" evidence="1">
    <location>
        <begin position="12"/>
        <end position="33"/>
    </location>
</feature>
<feature type="transmembrane region" description="Helical" evidence="1">
    <location>
        <begin position="165"/>
        <end position="183"/>
    </location>
</feature>
<dbReference type="Pfam" id="PF01757">
    <property type="entry name" value="Acyl_transf_3"/>
    <property type="match status" value="1"/>
</dbReference>
<feature type="transmembrane region" description="Helical" evidence="1">
    <location>
        <begin position="93"/>
        <end position="110"/>
    </location>
</feature>
<sequence length="377" mass="40991">MSTAATAGQRVASLTGIRAFAAFAVLVTHAAYWTGHYSDDYPGRLWARAEVGVAIFFVLSGYLLFRPWVRSATQPSAALPSSTTYFIHRARRILPAYWLTVIVVYLVYAMRDHAGPSLARWLPTDPATYGTGWGGFVRNMTLTQVYGFGHLHAGLTQMWSLAAEVVYYLMLPPLAWLLVVVVSRRSPTSGWRPDLLIAGLAAVMLVSPIWTFAVAIGSGADTTARLWAPAFVAWFAAGMMLAVCRDLIRRWPAWPSVSIAVVLFAVSASTIAGGPTIIPDTAPQTVVKHLLYLLISVALIGPLTVADDTAWSRLCGSRPVAWLGEISYEIFLVHVIVLECVMAAFRYRTFGGDSVLVVVAVTALASIPPAWALHRLT</sequence>
<evidence type="ECO:0000313" key="3">
    <source>
        <dbReference type="EMBL" id="NMO03844.1"/>
    </source>
</evidence>
<protein>
    <submittedName>
        <fullName evidence="3">Acyltransferase</fullName>
    </submittedName>
</protein>
<keyword evidence="4" id="KW-1185">Reference proteome</keyword>
<feature type="transmembrane region" description="Helical" evidence="1">
    <location>
        <begin position="354"/>
        <end position="373"/>
    </location>
</feature>
<dbReference type="GO" id="GO:0016020">
    <property type="term" value="C:membrane"/>
    <property type="evidence" value="ECO:0007669"/>
    <property type="project" value="TreeGrafter"/>
</dbReference>
<dbReference type="AlphaFoldDB" id="A0A848KYN3"/>
<dbReference type="InterPro" id="IPR002656">
    <property type="entry name" value="Acyl_transf_3_dom"/>
</dbReference>
<keyword evidence="1" id="KW-0812">Transmembrane</keyword>
<feature type="transmembrane region" description="Helical" evidence="1">
    <location>
        <begin position="226"/>
        <end position="244"/>
    </location>
</feature>
<proteinExistence type="predicted"/>
<name>A0A848KYN3_9ACTN</name>
<keyword evidence="3" id="KW-0012">Acyltransferase</keyword>
<dbReference type="GO" id="GO:0009103">
    <property type="term" value="P:lipopolysaccharide biosynthetic process"/>
    <property type="evidence" value="ECO:0007669"/>
    <property type="project" value="TreeGrafter"/>
</dbReference>
<evidence type="ECO:0000259" key="2">
    <source>
        <dbReference type="Pfam" id="PF01757"/>
    </source>
</evidence>
<keyword evidence="1" id="KW-1133">Transmembrane helix</keyword>
<feature type="transmembrane region" description="Helical" evidence="1">
    <location>
        <begin position="45"/>
        <end position="65"/>
    </location>
</feature>
<feature type="transmembrane region" description="Helical" evidence="1">
    <location>
        <begin position="195"/>
        <end position="220"/>
    </location>
</feature>